<evidence type="ECO:0000313" key="8">
    <source>
        <dbReference type="Proteomes" id="UP000176050"/>
    </source>
</evidence>
<feature type="domain" description="O-antigen ligase-related" evidence="6">
    <location>
        <begin position="205"/>
        <end position="358"/>
    </location>
</feature>
<proteinExistence type="predicted"/>
<feature type="transmembrane region" description="Helical" evidence="5">
    <location>
        <begin position="218"/>
        <end position="236"/>
    </location>
</feature>
<feature type="transmembrane region" description="Helical" evidence="5">
    <location>
        <begin position="375"/>
        <end position="394"/>
    </location>
</feature>
<feature type="transmembrane region" description="Helical" evidence="5">
    <location>
        <begin position="342"/>
        <end position="368"/>
    </location>
</feature>
<dbReference type="InterPro" id="IPR007016">
    <property type="entry name" value="O-antigen_ligase-rel_domated"/>
</dbReference>
<sequence>MKDLTTLFFHQKNIWSNILLLFVFMLPLSLAISNLLYGLMIILWLIDLFCKKIVLKKKDILNILLFSSFYIISIFSLLYSTNIEYGLKKVLSHTFFLMFPIVLFTKKNLITKRFVIKLIEVFTISLILISVVSILTQLYKYLLLKGDFNDFFLENKLSTSVNGYYFLGFSLFISFAIISTTYIKLFKEELLSIWFAKTYYFYVPFLSITLILLNSRSLITITTLLFCLIFITKSLKEKKYKKIYFSIFILVSIFILNYKYNQAFNEKIKEAINYNNEYSIDKKWGGRAMRLLIWDCTLKVVNKNPLIGVGTGDQQDELTLCYKIYMKNQLLYKGVTFNAHNIFLQILLSTGIFGLFFFTCSILYSFFIAYKRHNIIYILFLVIFILSGLTESFFERNFCVAFFTFFNSILFLYKRLE</sequence>
<feature type="transmembrane region" description="Helical" evidence="5">
    <location>
        <begin position="163"/>
        <end position="183"/>
    </location>
</feature>
<dbReference type="PANTHER" id="PTHR37422:SF17">
    <property type="entry name" value="O-ANTIGEN LIGASE"/>
    <property type="match status" value="1"/>
</dbReference>
<feature type="transmembrane region" description="Helical" evidence="5">
    <location>
        <begin position="243"/>
        <end position="260"/>
    </location>
</feature>
<feature type="transmembrane region" description="Helical" evidence="5">
    <location>
        <begin position="121"/>
        <end position="143"/>
    </location>
</feature>
<keyword evidence="4 5" id="KW-0472">Membrane</keyword>
<dbReference type="AlphaFoldDB" id="A0A1D8P9D6"/>
<keyword evidence="3 5" id="KW-1133">Transmembrane helix</keyword>
<dbReference type="STRING" id="1850246.LPB138_10975"/>
<accession>A0A1D8P9D6</accession>
<name>A0A1D8P9D6_9FLAO</name>
<feature type="transmembrane region" description="Helical" evidence="5">
    <location>
        <begin position="190"/>
        <end position="212"/>
    </location>
</feature>
<gene>
    <name evidence="7" type="ORF">LPB138_10975</name>
</gene>
<evidence type="ECO:0000259" key="6">
    <source>
        <dbReference type="Pfam" id="PF04932"/>
    </source>
</evidence>
<keyword evidence="8" id="KW-1185">Reference proteome</keyword>
<keyword evidence="2 5" id="KW-0812">Transmembrane</keyword>
<feature type="transmembrane region" description="Helical" evidence="5">
    <location>
        <begin position="20"/>
        <end position="48"/>
    </location>
</feature>
<feature type="transmembrane region" description="Helical" evidence="5">
    <location>
        <begin position="60"/>
        <end position="79"/>
    </location>
</feature>
<dbReference type="EMBL" id="CP017478">
    <property type="protein sequence ID" value="AOW21168.1"/>
    <property type="molecule type" value="Genomic_DNA"/>
</dbReference>
<organism evidence="7 8">
    <name type="scientific">Urechidicola croceus</name>
    <dbReference type="NCBI Taxonomy" id="1850246"/>
    <lineage>
        <taxon>Bacteria</taxon>
        <taxon>Pseudomonadati</taxon>
        <taxon>Bacteroidota</taxon>
        <taxon>Flavobacteriia</taxon>
        <taxon>Flavobacteriales</taxon>
        <taxon>Flavobacteriaceae</taxon>
        <taxon>Urechidicola</taxon>
    </lineage>
</organism>
<dbReference type="Proteomes" id="UP000176050">
    <property type="component" value="Chromosome"/>
</dbReference>
<reference evidence="7 8" key="1">
    <citation type="submission" date="2016-10" db="EMBL/GenBank/DDBJ databases">
        <title>Lutibacter sp. LPB0138, isolated from marine gastropod.</title>
        <authorList>
            <person name="Kim E."/>
            <person name="Yi H."/>
        </authorList>
    </citation>
    <scope>NUCLEOTIDE SEQUENCE [LARGE SCALE GENOMIC DNA]</scope>
    <source>
        <strain evidence="7 8">LPB0138</strain>
    </source>
</reference>
<dbReference type="OrthoDB" id="1631746at2"/>
<dbReference type="InterPro" id="IPR051533">
    <property type="entry name" value="WaaL-like"/>
</dbReference>
<dbReference type="PANTHER" id="PTHR37422">
    <property type="entry name" value="TEICHURONIC ACID BIOSYNTHESIS PROTEIN TUAE"/>
    <property type="match status" value="1"/>
</dbReference>
<protein>
    <recommendedName>
        <fullName evidence="6">O-antigen ligase-related domain-containing protein</fullName>
    </recommendedName>
</protein>
<evidence type="ECO:0000256" key="2">
    <source>
        <dbReference type="ARBA" id="ARBA00022692"/>
    </source>
</evidence>
<dbReference type="Pfam" id="PF04932">
    <property type="entry name" value="Wzy_C"/>
    <property type="match status" value="1"/>
</dbReference>
<comment type="subcellular location">
    <subcellularLocation>
        <location evidence="1">Membrane</location>
        <topology evidence="1">Multi-pass membrane protein</topology>
    </subcellularLocation>
</comment>
<evidence type="ECO:0000256" key="4">
    <source>
        <dbReference type="ARBA" id="ARBA00023136"/>
    </source>
</evidence>
<evidence type="ECO:0000256" key="5">
    <source>
        <dbReference type="SAM" id="Phobius"/>
    </source>
</evidence>
<evidence type="ECO:0000256" key="3">
    <source>
        <dbReference type="ARBA" id="ARBA00022989"/>
    </source>
</evidence>
<dbReference type="GO" id="GO:0016020">
    <property type="term" value="C:membrane"/>
    <property type="evidence" value="ECO:0007669"/>
    <property type="project" value="UniProtKB-SubCell"/>
</dbReference>
<evidence type="ECO:0000313" key="7">
    <source>
        <dbReference type="EMBL" id="AOW21168.1"/>
    </source>
</evidence>
<evidence type="ECO:0000256" key="1">
    <source>
        <dbReference type="ARBA" id="ARBA00004141"/>
    </source>
</evidence>
<dbReference type="KEGG" id="lul:LPB138_10975"/>